<proteinExistence type="predicted"/>
<protein>
    <submittedName>
        <fullName evidence="2">Uncharacterized protein</fullName>
    </submittedName>
</protein>
<evidence type="ECO:0000313" key="2">
    <source>
        <dbReference type="EMBL" id="PQJ16313.1"/>
    </source>
</evidence>
<organism evidence="2 3">
    <name type="scientific">Aureicoccus marinus</name>
    <dbReference type="NCBI Taxonomy" id="754435"/>
    <lineage>
        <taxon>Bacteria</taxon>
        <taxon>Pseudomonadati</taxon>
        <taxon>Bacteroidota</taxon>
        <taxon>Flavobacteriia</taxon>
        <taxon>Flavobacteriales</taxon>
        <taxon>Flavobacteriaceae</taxon>
        <taxon>Aureicoccus</taxon>
    </lineage>
</organism>
<dbReference type="OrthoDB" id="9815825at2"/>
<keyword evidence="3" id="KW-1185">Reference proteome</keyword>
<dbReference type="EMBL" id="MQVX01000001">
    <property type="protein sequence ID" value="PQJ16313.1"/>
    <property type="molecule type" value="Genomic_DNA"/>
</dbReference>
<dbReference type="Gene3D" id="3.30.360.10">
    <property type="entry name" value="Dihydrodipicolinate Reductase, domain 2"/>
    <property type="match status" value="1"/>
</dbReference>
<sequence length="106" mass="11828">MNGLSLRVFVLAFVALTLFNCKPKSVEKQEASSPEKEGPQTKDAQPHAAFFQDPFAYFVQVLKEGHEIEAYGLASLENNLRVVQILEAARISAESEKAVQFKELFP</sequence>
<evidence type="ECO:0000313" key="3">
    <source>
        <dbReference type="Proteomes" id="UP000239366"/>
    </source>
</evidence>
<feature type="compositionally biased region" description="Basic and acidic residues" evidence="1">
    <location>
        <begin position="24"/>
        <end position="40"/>
    </location>
</feature>
<dbReference type="RefSeq" id="WP_105001988.1">
    <property type="nucleotide sequence ID" value="NZ_MQVX01000001.1"/>
</dbReference>
<dbReference type="AlphaFoldDB" id="A0A2S7T8Q5"/>
<accession>A0A2S7T8Q5</accession>
<reference evidence="3" key="1">
    <citation type="submission" date="2016-11" db="EMBL/GenBank/DDBJ databases">
        <title>Trade-off between light-utilization and light-protection in marine flavobacteria.</title>
        <authorList>
            <person name="Kumagai Y."/>
            <person name="Yoshizawa S."/>
            <person name="Kogure K."/>
        </authorList>
    </citation>
    <scope>NUCLEOTIDE SEQUENCE [LARGE SCALE GENOMIC DNA]</scope>
    <source>
        <strain evidence="3">SG-18</strain>
    </source>
</reference>
<feature type="region of interest" description="Disordered" evidence="1">
    <location>
        <begin position="24"/>
        <end position="44"/>
    </location>
</feature>
<comment type="caution">
    <text evidence="2">The sequence shown here is derived from an EMBL/GenBank/DDBJ whole genome shotgun (WGS) entry which is preliminary data.</text>
</comment>
<evidence type="ECO:0000256" key="1">
    <source>
        <dbReference type="SAM" id="MobiDB-lite"/>
    </source>
</evidence>
<gene>
    <name evidence="2" type="ORF">BST99_11815</name>
</gene>
<name>A0A2S7T8Q5_9FLAO</name>
<dbReference type="Proteomes" id="UP000239366">
    <property type="component" value="Unassembled WGS sequence"/>
</dbReference>